<organism evidence="5 6">
    <name type="scientific">Phocaeicola acetigenes</name>
    <dbReference type="NCBI Taxonomy" id="3016083"/>
    <lineage>
        <taxon>Bacteria</taxon>
        <taxon>Pseudomonadati</taxon>
        <taxon>Bacteroidota</taxon>
        <taxon>Bacteroidia</taxon>
        <taxon>Bacteroidales</taxon>
        <taxon>Bacteroidaceae</taxon>
        <taxon>Phocaeicola</taxon>
    </lineage>
</organism>
<comment type="caution">
    <text evidence="5">The sequence shown here is derived from an EMBL/GenBank/DDBJ whole genome shotgun (WGS) entry which is preliminary data.</text>
</comment>
<evidence type="ECO:0000313" key="6">
    <source>
        <dbReference type="Proteomes" id="UP001141933"/>
    </source>
</evidence>
<proteinExistence type="predicted"/>
<dbReference type="Proteomes" id="UP001141933">
    <property type="component" value="Unassembled WGS sequence"/>
</dbReference>
<dbReference type="InterPro" id="IPR018060">
    <property type="entry name" value="HTH_AraC"/>
</dbReference>
<gene>
    <name evidence="5" type="ORF">O6P32_05570</name>
</gene>
<evidence type="ECO:0000256" key="2">
    <source>
        <dbReference type="ARBA" id="ARBA00023125"/>
    </source>
</evidence>
<keyword evidence="6" id="KW-1185">Reference proteome</keyword>
<evidence type="ECO:0000313" key="5">
    <source>
        <dbReference type="EMBL" id="MCZ8372180.1"/>
    </source>
</evidence>
<dbReference type="SUPFAM" id="SSF46689">
    <property type="entry name" value="Homeodomain-like"/>
    <property type="match status" value="1"/>
</dbReference>
<keyword evidence="3" id="KW-0804">Transcription</keyword>
<sequence length="309" mass="36906">MEQKEMMHFAIKQVKEFSTGLRNVSRFVSDDFAFIRCIQGAEDLMHFLVKFRQPFRLMEGRIVYMRSGYIDVRVNLREIRIEPHQLVVASRGTVLQVLYVSPDCDLSMLAVSNNFMEDWQKEELLMSYLSGRLYLKLPLEEQEEWRMELMCTLMWEVMNDRPFPKETLQSLVSALFRQIECFCAQKQTKDSTRYTRKEEVFNRFLELVNKYAVRERNVSFYADRLYLTPRYLSTLIRQISGRTIMDWINEAVLQEAKLMLRHSDKLVYQVSDALNFPNASFFCKFFRRLTGKTPNEYKQEVWKKIADSE</sequence>
<dbReference type="PROSITE" id="PS01124">
    <property type="entry name" value="HTH_ARAC_FAMILY_2"/>
    <property type="match status" value="1"/>
</dbReference>
<dbReference type="PANTHER" id="PTHR43280:SF32">
    <property type="entry name" value="TRANSCRIPTIONAL REGULATORY PROTEIN"/>
    <property type="match status" value="1"/>
</dbReference>
<dbReference type="InterPro" id="IPR009057">
    <property type="entry name" value="Homeodomain-like_sf"/>
</dbReference>
<evidence type="ECO:0000256" key="3">
    <source>
        <dbReference type="ARBA" id="ARBA00023163"/>
    </source>
</evidence>
<dbReference type="EMBL" id="JAPZVM010000003">
    <property type="protein sequence ID" value="MCZ8372180.1"/>
    <property type="molecule type" value="Genomic_DNA"/>
</dbReference>
<protein>
    <submittedName>
        <fullName evidence="5">Helix-turn-helix transcriptional regulator</fullName>
    </submittedName>
</protein>
<keyword evidence="1" id="KW-0805">Transcription regulation</keyword>
<dbReference type="PANTHER" id="PTHR43280">
    <property type="entry name" value="ARAC-FAMILY TRANSCRIPTIONAL REGULATOR"/>
    <property type="match status" value="1"/>
</dbReference>
<keyword evidence="2" id="KW-0238">DNA-binding</keyword>
<evidence type="ECO:0000259" key="4">
    <source>
        <dbReference type="PROSITE" id="PS01124"/>
    </source>
</evidence>
<accession>A0ABT4PGJ9</accession>
<dbReference type="Gene3D" id="1.10.10.60">
    <property type="entry name" value="Homeodomain-like"/>
    <property type="match status" value="1"/>
</dbReference>
<name>A0ABT4PGJ9_9BACT</name>
<reference evidence="5" key="1">
    <citation type="submission" date="2022-12" db="EMBL/GenBank/DDBJ databases">
        <title>Phocaeicola acetigenes sp. nov., isolated feces from a healthy human.</title>
        <authorList>
            <person name="Do H."/>
            <person name="Ha Y.B."/>
            <person name="Kim J.-S."/>
            <person name="Suh M.K."/>
            <person name="Kim H.S."/>
            <person name="Lee J.-S."/>
        </authorList>
    </citation>
    <scope>NUCLEOTIDE SEQUENCE</scope>
    <source>
        <strain evidence="5">KGMB11183</strain>
    </source>
</reference>
<dbReference type="SMART" id="SM00342">
    <property type="entry name" value="HTH_ARAC"/>
    <property type="match status" value="1"/>
</dbReference>
<evidence type="ECO:0000256" key="1">
    <source>
        <dbReference type="ARBA" id="ARBA00023015"/>
    </source>
</evidence>
<feature type="domain" description="HTH araC/xylS-type" evidence="4">
    <location>
        <begin position="202"/>
        <end position="300"/>
    </location>
</feature>
<dbReference type="Pfam" id="PF12833">
    <property type="entry name" value="HTH_18"/>
    <property type="match status" value="1"/>
</dbReference>
<dbReference type="RefSeq" id="WP_269877266.1">
    <property type="nucleotide sequence ID" value="NZ_JAPZVM010000003.1"/>
</dbReference>